<dbReference type="InterPro" id="IPR052909">
    <property type="entry name" value="Transposase_6_like"/>
</dbReference>
<evidence type="ECO:0000313" key="3">
    <source>
        <dbReference type="Proteomes" id="UP000183810"/>
    </source>
</evidence>
<dbReference type="OrthoDB" id="4559615at2"/>
<dbReference type="AlphaFoldDB" id="A0A1J0W0I7"/>
<feature type="domain" description="Insertion element IS402-like" evidence="1">
    <location>
        <begin position="11"/>
        <end position="87"/>
    </location>
</feature>
<evidence type="ECO:0000313" key="2">
    <source>
        <dbReference type="EMBL" id="APE37835.1"/>
    </source>
</evidence>
<dbReference type="PANTHER" id="PTHR46637">
    <property type="entry name" value="TIS1421-TRANSPOSASE PROTEIN A"/>
    <property type="match status" value="1"/>
</dbReference>
<evidence type="ECO:0000259" key="1">
    <source>
        <dbReference type="Pfam" id="PF13340"/>
    </source>
</evidence>
<dbReference type="KEGG" id="nsl:BOX37_32255"/>
<name>A0A1J0W0I7_9NOCA</name>
<dbReference type="InterPro" id="IPR025161">
    <property type="entry name" value="IS402-like_dom"/>
</dbReference>
<sequence length="118" mass="13476">MNEALATRLVPDRLWALVEPQLPEFRLRRQGGGTAPTDERAVFAAVVFVLTSGCPWRMLPPTFGVTVPTAHRRFMVWSRAGSWRRLHRVVAVQHRGDETMAWAYEIVTAATRRAEIRH</sequence>
<gene>
    <name evidence="2" type="ORF">BOX37_32255</name>
</gene>
<dbReference type="PANTHER" id="PTHR46637:SF1">
    <property type="entry name" value="BLL5188 PROTEIN"/>
    <property type="match status" value="1"/>
</dbReference>
<organism evidence="2 3">
    <name type="scientific">Nocardia mangyaensis</name>
    <dbReference type="NCBI Taxonomy" id="2213200"/>
    <lineage>
        <taxon>Bacteria</taxon>
        <taxon>Bacillati</taxon>
        <taxon>Actinomycetota</taxon>
        <taxon>Actinomycetes</taxon>
        <taxon>Mycobacteriales</taxon>
        <taxon>Nocardiaceae</taxon>
        <taxon>Nocardia</taxon>
    </lineage>
</organism>
<dbReference type="Proteomes" id="UP000183810">
    <property type="component" value="Chromosome"/>
</dbReference>
<reference evidence="2" key="1">
    <citation type="submission" date="2016-11" db="EMBL/GenBank/DDBJ databases">
        <authorList>
            <person name="Jaros S."/>
            <person name="Januszkiewicz K."/>
            <person name="Wedrychowicz H."/>
        </authorList>
    </citation>
    <scope>NUCLEOTIDE SEQUENCE [LARGE SCALE GENOMIC DNA]</scope>
    <source>
        <strain evidence="2">Y48</strain>
    </source>
</reference>
<dbReference type="EMBL" id="CP018082">
    <property type="protein sequence ID" value="APE37835.1"/>
    <property type="molecule type" value="Genomic_DNA"/>
</dbReference>
<dbReference type="Pfam" id="PF13340">
    <property type="entry name" value="DUF4096"/>
    <property type="match status" value="1"/>
</dbReference>
<dbReference type="RefSeq" id="WP_071931000.1">
    <property type="nucleotide sequence ID" value="NZ_CP018082.1"/>
</dbReference>
<accession>A0A1J0W0I7</accession>
<keyword evidence="3" id="KW-1185">Reference proteome</keyword>
<proteinExistence type="predicted"/>
<protein>
    <submittedName>
        <fullName evidence="2">IS5 family transposase</fullName>
    </submittedName>
</protein>